<evidence type="ECO:0000256" key="4">
    <source>
        <dbReference type="ARBA" id="ARBA00022692"/>
    </source>
</evidence>
<comment type="caution">
    <text evidence="17">The sequence shown here is derived from an EMBL/GenBank/DDBJ whole genome shotgun (WGS) entry which is preliminary data.</text>
</comment>
<proteinExistence type="inferred from homology"/>
<comment type="subcellular location">
    <subcellularLocation>
        <location evidence="1">Membrane</location>
        <topology evidence="1">Multi-pass membrane protein</topology>
    </subcellularLocation>
</comment>
<keyword evidence="5" id="KW-0133">Cell shape</keyword>
<evidence type="ECO:0000256" key="8">
    <source>
        <dbReference type="ARBA" id="ARBA00023136"/>
    </source>
</evidence>
<keyword evidence="17" id="KW-0132">Cell division</keyword>
<evidence type="ECO:0000256" key="5">
    <source>
        <dbReference type="ARBA" id="ARBA00022960"/>
    </source>
</evidence>
<dbReference type="EC" id="2.4.99.28" evidence="14"/>
<dbReference type="InterPro" id="IPR001182">
    <property type="entry name" value="FtsW/RodA"/>
</dbReference>
<dbReference type="EMBL" id="LBVC01000087">
    <property type="protein sequence ID" value="KKQ76062.1"/>
    <property type="molecule type" value="Genomic_DNA"/>
</dbReference>
<feature type="transmembrane region" description="Helical" evidence="16">
    <location>
        <begin position="67"/>
        <end position="88"/>
    </location>
</feature>
<name>A0A0G0KB38_9BACT</name>
<gene>
    <name evidence="17" type="ORF">US99_C0087G0006</name>
</gene>
<dbReference type="GO" id="GO:0009252">
    <property type="term" value="P:peptidoglycan biosynthetic process"/>
    <property type="evidence" value="ECO:0007669"/>
    <property type="project" value="UniProtKB-KW"/>
</dbReference>
<keyword evidence="3" id="KW-0808">Transferase</keyword>
<keyword evidence="8 16" id="KW-0472">Membrane</keyword>
<evidence type="ECO:0000256" key="1">
    <source>
        <dbReference type="ARBA" id="ARBA00004141"/>
    </source>
</evidence>
<dbReference type="Proteomes" id="UP000034324">
    <property type="component" value="Unassembled WGS sequence"/>
</dbReference>
<evidence type="ECO:0000256" key="9">
    <source>
        <dbReference type="ARBA" id="ARBA00032370"/>
    </source>
</evidence>
<dbReference type="AlphaFoldDB" id="A0A0G0KB38"/>
<evidence type="ECO:0000256" key="11">
    <source>
        <dbReference type="ARBA" id="ARBA00038053"/>
    </source>
</evidence>
<evidence type="ECO:0000256" key="14">
    <source>
        <dbReference type="ARBA" id="ARBA00044770"/>
    </source>
</evidence>
<accession>A0A0G0KB38</accession>
<organism evidence="17 18">
    <name type="scientific">Candidatus Daviesbacteria bacterium GW2011_GWF2_38_6</name>
    <dbReference type="NCBI Taxonomy" id="1618432"/>
    <lineage>
        <taxon>Bacteria</taxon>
        <taxon>Candidatus Daviesiibacteriota</taxon>
    </lineage>
</organism>
<feature type="transmembrane region" description="Helical" evidence="16">
    <location>
        <begin position="33"/>
        <end position="55"/>
    </location>
</feature>
<dbReference type="GO" id="GO:0005886">
    <property type="term" value="C:plasma membrane"/>
    <property type="evidence" value="ECO:0007669"/>
    <property type="project" value="TreeGrafter"/>
</dbReference>
<evidence type="ECO:0000256" key="15">
    <source>
        <dbReference type="ARBA" id="ARBA00049902"/>
    </source>
</evidence>
<evidence type="ECO:0000256" key="12">
    <source>
        <dbReference type="ARBA" id="ARBA00041185"/>
    </source>
</evidence>
<evidence type="ECO:0000256" key="16">
    <source>
        <dbReference type="SAM" id="Phobius"/>
    </source>
</evidence>
<evidence type="ECO:0000256" key="13">
    <source>
        <dbReference type="ARBA" id="ARBA00041418"/>
    </source>
</evidence>
<dbReference type="GO" id="GO:0051301">
    <property type="term" value="P:cell division"/>
    <property type="evidence" value="ECO:0007669"/>
    <property type="project" value="UniProtKB-KW"/>
</dbReference>
<dbReference type="InterPro" id="IPR018365">
    <property type="entry name" value="Cell_cycle_FtsW-rel_CS"/>
</dbReference>
<feature type="transmembrane region" description="Helical" evidence="16">
    <location>
        <begin position="6"/>
        <end position="21"/>
    </location>
</feature>
<comment type="catalytic activity">
    <reaction evidence="15">
        <text>[GlcNAc-(1-&gt;4)-Mur2Ac(oyl-L-Ala-gamma-D-Glu-L-Lys-D-Ala-D-Ala)](n)-di-trans,octa-cis-undecaprenyl diphosphate + beta-D-GlcNAc-(1-&gt;4)-Mur2Ac(oyl-L-Ala-gamma-D-Glu-L-Lys-D-Ala-D-Ala)-di-trans,octa-cis-undecaprenyl diphosphate = [GlcNAc-(1-&gt;4)-Mur2Ac(oyl-L-Ala-gamma-D-Glu-L-Lys-D-Ala-D-Ala)](n+1)-di-trans,octa-cis-undecaprenyl diphosphate + di-trans,octa-cis-undecaprenyl diphosphate + H(+)</text>
        <dbReference type="Rhea" id="RHEA:23708"/>
        <dbReference type="Rhea" id="RHEA-COMP:9602"/>
        <dbReference type="Rhea" id="RHEA-COMP:9603"/>
        <dbReference type="ChEBI" id="CHEBI:15378"/>
        <dbReference type="ChEBI" id="CHEBI:58405"/>
        <dbReference type="ChEBI" id="CHEBI:60033"/>
        <dbReference type="ChEBI" id="CHEBI:78435"/>
        <dbReference type="EC" id="2.4.99.28"/>
    </reaction>
</comment>
<evidence type="ECO:0000256" key="10">
    <source>
        <dbReference type="ARBA" id="ARBA00033270"/>
    </source>
</evidence>
<keyword evidence="17" id="KW-0131">Cell cycle</keyword>
<evidence type="ECO:0000313" key="17">
    <source>
        <dbReference type="EMBL" id="KKQ76062.1"/>
    </source>
</evidence>
<keyword evidence="7 16" id="KW-1133">Transmembrane helix</keyword>
<keyword evidence="4 16" id="KW-0812">Transmembrane</keyword>
<dbReference type="GO" id="GO:0008360">
    <property type="term" value="P:regulation of cell shape"/>
    <property type="evidence" value="ECO:0007669"/>
    <property type="project" value="UniProtKB-KW"/>
</dbReference>
<keyword evidence="2" id="KW-0328">Glycosyltransferase</keyword>
<evidence type="ECO:0000256" key="2">
    <source>
        <dbReference type="ARBA" id="ARBA00022676"/>
    </source>
</evidence>
<comment type="similarity">
    <text evidence="11">Belongs to the SEDS family. FtsW subfamily.</text>
</comment>
<dbReference type="PANTHER" id="PTHR30474">
    <property type="entry name" value="CELL CYCLE PROTEIN"/>
    <property type="match status" value="1"/>
</dbReference>
<protein>
    <recommendedName>
        <fullName evidence="12">Probable peptidoglycan glycosyltransferase FtsW</fullName>
        <ecNumber evidence="14">2.4.99.28</ecNumber>
    </recommendedName>
    <alternativeName>
        <fullName evidence="13">Cell division protein FtsW</fullName>
    </alternativeName>
    <alternativeName>
        <fullName evidence="10">Cell wall polymerase</fullName>
    </alternativeName>
    <alternativeName>
        <fullName evidence="9">Peptidoglycan polymerase</fullName>
    </alternativeName>
</protein>
<sequence length="101" mass="10732">MGFMGVMAVIILFVLFLYRGIRISLKAPDLFGTYLALGITSLISFQAITNIAVVMGLLPTKGLALPFLSYGGTSVICNLAGVGILLNISAQQQDVSTSTYR</sequence>
<dbReference type="PANTHER" id="PTHR30474:SF2">
    <property type="entry name" value="PEPTIDOGLYCAN GLYCOSYLTRANSFERASE FTSW-RELATED"/>
    <property type="match status" value="1"/>
</dbReference>
<evidence type="ECO:0000256" key="3">
    <source>
        <dbReference type="ARBA" id="ARBA00022679"/>
    </source>
</evidence>
<dbReference type="Pfam" id="PF01098">
    <property type="entry name" value="FTSW_RODA_SPOVE"/>
    <property type="match status" value="1"/>
</dbReference>
<evidence type="ECO:0000256" key="7">
    <source>
        <dbReference type="ARBA" id="ARBA00022989"/>
    </source>
</evidence>
<keyword evidence="6" id="KW-0573">Peptidoglycan synthesis</keyword>
<reference evidence="17 18" key="1">
    <citation type="journal article" date="2015" name="Nature">
        <title>rRNA introns, odd ribosomes, and small enigmatic genomes across a large radiation of phyla.</title>
        <authorList>
            <person name="Brown C.T."/>
            <person name="Hug L.A."/>
            <person name="Thomas B.C."/>
            <person name="Sharon I."/>
            <person name="Castelle C.J."/>
            <person name="Singh A."/>
            <person name="Wilkins M.J."/>
            <person name="Williams K.H."/>
            <person name="Banfield J.F."/>
        </authorList>
    </citation>
    <scope>NUCLEOTIDE SEQUENCE [LARGE SCALE GENOMIC DNA]</scope>
</reference>
<evidence type="ECO:0000256" key="6">
    <source>
        <dbReference type="ARBA" id="ARBA00022984"/>
    </source>
</evidence>
<dbReference type="PATRIC" id="fig|1618432.3.peg.988"/>
<dbReference type="PROSITE" id="PS00428">
    <property type="entry name" value="FTSW_RODA_SPOVE"/>
    <property type="match status" value="1"/>
</dbReference>
<evidence type="ECO:0000313" key="18">
    <source>
        <dbReference type="Proteomes" id="UP000034324"/>
    </source>
</evidence>
<dbReference type="GO" id="GO:0015648">
    <property type="term" value="F:lipid-linked peptidoglycan transporter activity"/>
    <property type="evidence" value="ECO:0007669"/>
    <property type="project" value="TreeGrafter"/>
</dbReference>
<dbReference type="GO" id="GO:0032153">
    <property type="term" value="C:cell division site"/>
    <property type="evidence" value="ECO:0007669"/>
    <property type="project" value="TreeGrafter"/>
</dbReference>
<dbReference type="GO" id="GO:0008955">
    <property type="term" value="F:peptidoglycan glycosyltransferase activity"/>
    <property type="evidence" value="ECO:0007669"/>
    <property type="project" value="UniProtKB-EC"/>
</dbReference>